<evidence type="ECO:0000256" key="1">
    <source>
        <dbReference type="ARBA" id="ARBA00007177"/>
    </source>
</evidence>
<comment type="caution">
    <text evidence="4">The sequence shown here is derived from an EMBL/GenBank/DDBJ whole genome shotgun (WGS) entry which is preliminary data.</text>
</comment>
<evidence type="ECO:0000256" key="3">
    <source>
        <dbReference type="HAMAP-Rule" id="MF_01384"/>
    </source>
</evidence>
<comment type="function">
    <text evidence="3">Required for maturation of urease via the functional incorporation of the urease nickel metallocenter.</text>
</comment>
<accession>A0A660CIP3</accession>
<keyword evidence="2 3" id="KW-0143">Chaperone</keyword>
<keyword evidence="5" id="KW-1185">Reference proteome</keyword>
<dbReference type="OrthoDB" id="8677206at2"/>
<dbReference type="PANTHER" id="PTHR33643">
    <property type="entry name" value="UREASE ACCESSORY PROTEIN D"/>
    <property type="match status" value="1"/>
</dbReference>
<gene>
    <name evidence="3" type="primary">ureD</name>
    <name evidence="4" type="ORF">JD82_02802</name>
</gene>
<dbReference type="GO" id="GO:0005737">
    <property type="term" value="C:cytoplasm"/>
    <property type="evidence" value="ECO:0007669"/>
    <property type="project" value="UniProtKB-SubCell"/>
</dbReference>
<proteinExistence type="inferred from homology"/>
<evidence type="ECO:0000313" key="5">
    <source>
        <dbReference type="Proteomes" id="UP000317303"/>
    </source>
</evidence>
<dbReference type="PANTHER" id="PTHR33643:SF1">
    <property type="entry name" value="UREASE ACCESSORY PROTEIN D"/>
    <property type="match status" value="1"/>
</dbReference>
<dbReference type="Proteomes" id="UP000317303">
    <property type="component" value="Unassembled WGS sequence"/>
</dbReference>
<evidence type="ECO:0000256" key="2">
    <source>
        <dbReference type="ARBA" id="ARBA00023186"/>
    </source>
</evidence>
<dbReference type="RefSeq" id="WP_030534067.1">
    <property type="nucleotide sequence ID" value="NZ_JOIJ01000023.1"/>
</dbReference>
<dbReference type="GO" id="GO:0016151">
    <property type="term" value="F:nickel cation binding"/>
    <property type="evidence" value="ECO:0007669"/>
    <property type="project" value="UniProtKB-UniRule"/>
</dbReference>
<sequence>MRATARLTAEFDGVTGRTVLRQLRSMAPLTLFPRAQAGSGVGAGVGTGAQVHLVNSATAPLGGDDLVLHVRVGEGASLRLSGVAATLALPGQSGGESAMAVHVEVADGGRFEYLPEPTVVTARARHHARLTVDLDGDARLRTREVLVLGREGERPGTLTTATHVVRAGMPMLRQELTVGEEQLDRSPAYLAGRRVLGTEIVAGPQDESVDGGVDPADRAVADRAVAGAAGALSGQWWSVTPLPAGGALATVLGVDAVTAERDLARAVEAWLGRSRA</sequence>
<name>A0A660CIP3_9PSEU</name>
<organism evidence="4 5">
    <name type="scientific">Prauserella rugosa</name>
    <dbReference type="NCBI Taxonomy" id="43354"/>
    <lineage>
        <taxon>Bacteria</taxon>
        <taxon>Bacillati</taxon>
        <taxon>Actinomycetota</taxon>
        <taxon>Actinomycetes</taxon>
        <taxon>Pseudonocardiales</taxon>
        <taxon>Pseudonocardiaceae</taxon>
        <taxon>Prauserella</taxon>
    </lineage>
</organism>
<keyword evidence="3" id="KW-0996">Nickel insertion</keyword>
<dbReference type="AlphaFoldDB" id="A0A660CIP3"/>
<dbReference type="HAMAP" id="MF_01384">
    <property type="entry name" value="UreD"/>
    <property type="match status" value="1"/>
</dbReference>
<reference evidence="4 5" key="1">
    <citation type="submission" date="2019-07" db="EMBL/GenBank/DDBJ databases">
        <title>R&amp;d 2014.</title>
        <authorList>
            <person name="Klenk H.-P."/>
        </authorList>
    </citation>
    <scope>NUCLEOTIDE SEQUENCE [LARGE SCALE GENOMIC DNA]</scope>
    <source>
        <strain evidence="4 5">DSM 43194</strain>
    </source>
</reference>
<dbReference type="InterPro" id="IPR002669">
    <property type="entry name" value="UreD"/>
</dbReference>
<keyword evidence="3" id="KW-0963">Cytoplasm</keyword>
<dbReference type="EMBL" id="VLJV01000001">
    <property type="protein sequence ID" value="TWH20951.1"/>
    <property type="molecule type" value="Genomic_DNA"/>
</dbReference>
<comment type="subunit">
    <text evidence="3">UreD, UreF and UreG form a complex that acts as a GTP-hydrolysis-dependent molecular chaperone, activating the urease apoprotein by helping to assemble the nickel containing metallocenter of UreC. The UreE protein probably delivers the nickel.</text>
</comment>
<evidence type="ECO:0000313" key="4">
    <source>
        <dbReference type="EMBL" id="TWH20951.1"/>
    </source>
</evidence>
<dbReference type="Pfam" id="PF01774">
    <property type="entry name" value="UreD"/>
    <property type="match status" value="1"/>
</dbReference>
<comment type="subcellular location">
    <subcellularLocation>
        <location evidence="3">Cytoplasm</location>
    </subcellularLocation>
</comment>
<comment type="similarity">
    <text evidence="1 3">Belongs to the UreD family.</text>
</comment>
<protein>
    <recommendedName>
        <fullName evidence="3">Urease accessory protein UreD</fullName>
    </recommendedName>
</protein>